<dbReference type="Proteomes" id="UP000524246">
    <property type="component" value="Unassembled WGS sequence"/>
</dbReference>
<reference evidence="1 2" key="1">
    <citation type="journal article" date="2020" name="Biotechnol. Biofuels">
        <title>New insights from the biogas microbiome by comprehensive genome-resolved metagenomics of nearly 1600 species originating from multiple anaerobic digesters.</title>
        <authorList>
            <person name="Campanaro S."/>
            <person name="Treu L."/>
            <person name="Rodriguez-R L.M."/>
            <person name="Kovalovszki A."/>
            <person name="Ziels R.M."/>
            <person name="Maus I."/>
            <person name="Zhu X."/>
            <person name="Kougias P.G."/>
            <person name="Basile A."/>
            <person name="Luo G."/>
            <person name="Schluter A."/>
            <person name="Konstantinidis K.T."/>
            <person name="Angelidaki I."/>
        </authorList>
    </citation>
    <scope>NUCLEOTIDE SEQUENCE [LARGE SCALE GENOMIC DNA]</scope>
    <source>
        <strain evidence="1">AS27yjCOA_65</strain>
    </source>
</reference>
<accession>A0A7X9FPL7</accession>
<organism evidence="1 2">
    <name type="scientific">SAR324 cluster bacterium</name>
    <dbReference type="NCBI Taxonomy" id="2024889"/>
    <lineage>
        <taxon>Bacteria</taxon>
        <taxon>Deltaproteobacteria</taxon>
        <taxon>SAR324 cluster</taxon>
    </lineage>
</organism>
<comment type="caution">
    <text evidence="1">The sequence shown here is derived from an EMBL/GenBank/DDBJ whole genome shotgun (WGS) entry which is preliminary data.</text>
</comment>
<evidence type="ECO:0000313" key="2">
    <source>
        <dbReference type="Proteomes" id="UP000524246"/>
    </source>
</evidence>
<dbReference type="EMBL" id="JAAZON010000072">
    <property type="protein sequence ID" value="NMC61894.1"/>
    <property type="molecule type" value="Genomic_DNA"/>
</dbReference>
<gene>
    <name evidence="1" type="ORF">GYA55_01860</name>
</gene>
<evidence type="ECO:0000313" key="1">
    <source>
        <dbReference type="EMBL" id="NMC61894.1"/>
    </source>
</evidence>
<evidence type="ECO:0008006" key="3">
    <source>
        <dbReference type="Google" id="ProtNLM"/>
    </source>
</evidence>
<dbReference type="AlphaFoldDB" id="A0A7X9FPL7"/>
<protein>
    <recommendedName>
        <fullName evidence="3">Transcription factor CBF/NF-Y/archaeal histone domain-containing protein</fullName>
    </recommendedName>
</protein>
<proteinExistence type="predicted"/>
<sequence length="71" mass="7929">MSENENKENTLVVVSKLKSYVREKAGMNTSASVVPILSDLVRKWCDTAIENAKNDGRKTVMDRDFPSNPSL</sequence>
<name>A0A7X9FPL7_9DELT</name>